<name>W6RM05_9HYPH</name>
<keyword evidence="1" id="KW-0614">Plasmid</keyword>
<dbReference type="HOGENOM" id="CLU_2370843_0_0_5"/>
<protein>
    <submittedName>
        <fullName evidence="1">Uncharacterized protein</fullName>
    </submittedName>
</protein>
<gene>
    <name evidence="1" type="ORF">LPU83_pLPU83a_0122</name>
</gene>
<evidence type="ECO:0000313" key="2">
    <source>
        <dbReference type="Proteomes" id="UP000019443"/>
    </source>
</evidence>
<dbReference type="EMBL" id="HG916853">
    <property type="protein sequence ID" value="CDM59963.1"/>
    <property type="molecule type" value="Genomic_DNA"/>
</dbReference>
<proteinExistence type="predicted"/>
<reference evidence="1" key="1">
    <citation type="submission" date="2013-11" db="EMBL/GenBank/DDBJ databases">
        <title>Draft genome sequence of the broad-host-range Rhizobium sp. LPU83 strain, a member of the low-genetic diversity Oregon-like Rhizobium sp. group.</title>
        <authorList>
            <person name="Wibberg D."/>
            <person name="Puehler A."/>
            <person name="Schlueter A."/>
        </authorList>
    </citation>
    <scope>NUCLEOTIDE SEQUENCE [LARGE SCALE GENOMIC DNA]</scope>
    <source>
        <strain evidence="1">LPU83</strain>
        <plasmid evidence="1">pLPU83a</plasmid>
    </source>
</reference>
<evidence type="ECO:0000313" key="1">
    <source>
        <dbReference type="EMBL" id="CDM59963.1"/>
    </source>
</evidence>
<keyword evidence="2" id="KW-1185">Reference proteome</keyword>
<sequence>MLGLLQGESAEVALSHLLHIDLAANPFVEKRDEGRIFIDGHAMAFRPVDGPLRDGFPGVGVRAHLASTWELSDGRRHLSGGRSRRDLKSVAINNI</sequence>
<dbReference type="Proteomes" id="UP000019443">
    <property type="component" value="Plasmid pLPU83a"/>
</dbReference>
<organism evidence="1 2">
    <name type="scientific">Rhizobium favelukesii</name>
    <dbReference type="NCBI Taxonomy" id="348824"/>
    <lineage>
        <taxon>Bacteria</taxon>
        <taxon>Pseudomonadati</taxon>
        <taxon>Pseudomonadota</taxon>
        <taxon>Alphaproteobacteria</taxon>
        <taxon>Hyphomicrobiales</taxon>
        <taxon>Rhizobiaceae</taxon>
        <taxon>Rhizobium/Agrobacterium group</taxon>
        <taxon>Rhizobium</taxon>
    </lineage>
</organism>
<geneLocation type="plasmid" evidence="1 2">
    <name>pLPU83a</name>
</geneLocation>
<accession>W6RM05</accession>
<dbReference type="AlphaFoldDB" id="W6RM05"/>
<dbReference type="KEGG" id="rhl:LPU83_pLPU83a_0122"/>